<name>A0A4R9LXX3_9LEPT</name>
<evidence type="ECO:0000313" key="3">
    <source>
        <dbReference type="Proteomes" id="UP000298264"/>
    </source>
</evidence>
<gene>
    <name evidence="2" type="ORF">EHS11_01070</name>
</gene>
<proteinExistence type="predicted"/>
<sequence>MKTHLKISIPILLVSLSLLAQVNSGTPDFIEAEQAEKDLRAKWSKTYPGETIESLQSAGDPVILEKTDKKGKLIERKLKVPFQVVASKKGTSREYEAGANYTQKGKSWVFSEIGVGNVKTLAGAEDKAPSKPKVKELALQAFASKYPEYTWSKILIDDGTFNKGSSGGFYRYEGDVDRTNAEGTVQCKDIDFMLVKDASGSWSVDITSGGRCY</sequence>
<accession>A0A4R9LXX3</accession>
<evidence type="ECO:0000313" key="2">
    <source>
        <dbReference type="EMBL" id="TGN14611.1"/>
    </source>
</evidence>
<reference evidence="2" key="1">
    <citation type="journal article" date="2019" name="PLoS Negl. Trop. Dis.">
        <title>Revisiting the worldwide diversity of Leptospira species in the environment.</title>
        <authorList>
            <person name="Vincent A.T."/>
            <person name="Schiettekatte O."/>
            <person name="Bourhy P."/>
            <person name="Veyrier F.J."/>
            <person name="Picardeau M."/>
        </authorList>
    </citation>
    <scope>NUCLEOTIDE SEQUENCE [LARGE SCALE GENOMIC DNA]</scope>
    <source>
        <strain evidence="2">201400974</strain>
    </source>
</reference>
<dbReference type="EMBL" id="RQHV01000002">
    <property type="protein sequence ID" value="TGN14611.1"/>
    <property type="molecule type" value="Genomic_DNA"/>
</dbReference>
<comment type="caution">
    <text evidence="2">The sequence shown here is derived from an EMBL/GenBank/DDBJ whole genome shotgun (WGS) entry which is preliminary data.</text>
</comment>
<dbReference type="RefSeq" id="WP_135762561.1">
    <property type="nucleotide sequence ID" value="NZ_RQHV01000002.1"/>
</dbReference>
<organism evidence="2 3">
    <name type="scientific">Leptospira ilyithenensis</name>
    <dbReference type="NCBI Taxonomy" id="2484901"/>
    <lineage>
        <taxon>Bacteria</taxon>
        <taxon>Pseudomonadati</taxon>
        <taxon>Spirochaetota</taxon>
        <taxon>Spirochaetia</taxon>
        <taxon>Leptospirales</taxon>
        <taxon>Leptospiraceae</taxon>
        <taxon>Leptospira</taxon>
    </lineage>
</organism>
<keyword evidence="3" id="KW-1185">Reference proteome</keyword>
<feature type="signal peptide" evidence="1">
    <location>
        <begin position="1"/>
        <end position="20"/>
    </location>
</feature>
<dbReference type="Proteomes" id="UP000298264">
    <property type="component" value="Unassembled WGS sequence"/>
</dbReference>
<dbReference type="AlphaFoldDB" id="A0A4R9LXX3"/>
<evidence type="ECO:0000256" key="1">
    <source>
        <dbReference type="SAM" id="SignalP"/>
    </source>
</evidence>
<dbReference type="OrthoDB" id="324395at2"/>
<protein>
    <submittedName>
        <fullName evidence="2">Uncharacterized protein</fullName>
    </submittedName>
</protein>
<keyword evidence="1" id="KW-0732">Signal</keyword>
<feature type="chain" id="PRO_5020620624" evidence="1">
    <location>
        <begin position="21"/>
        <end position="213"/>
    </location>
</feature>